<accession>A0ABX1TRX9</accession>
<feature type="region of interest" description="Disordered" evidence="1">
    <location>
        <begin position="1"/>
        <end position="30"/>
    </location>
</feature>
<evidence type="ECO:0000313" key="2">
    <source>
        <dbReference type="EMBL" id="NMQ21125.1"/>
    </source>
</evidence>
<name>A0ABX1TRX9_9GAMM</name>
<organism evidence="2 3">
    <name type="scientific">Candidatus Competibacter phosphatis</name>
    <dbReference type="NCBI Taxonomy" id="221280"/>
    <lineage>
        <taxon>Bacteria</taxon>
        <taxon>Pseudomonadati</taxon>
        <taxon>Pseudomonadota</taxon>
        <taxon>Gammaproteobacteria</taxon>
        <taxon>Candidatus Competibacteraceae</taxon>
        <taxon>Candidatus Competibacter</taxon>
    </lineage>
</organism>
<reference evidence="2 3" key="1">
    <citation type="submission" date="2019-03" db="EMBL/GenBank/DDBJ databases">
        <title>Metabolic reconstructions from genomes of highly enriched 'Candidatus Accumulibacter' and 'Candidatus Competibacter' bioreactor populations.</title>
        <authorList>
            <person name="Annavajhala M.K."/>
            <person name="Welles L."/>
            <person name="Abbas B."/>
            <person name="Sorokin D."/>
            <person name="Park H."/>
            <person name="Van Loosdrecht M."/>
            <person name="Chandran K."/>
        </authorList>
    </citation>
    <scope>NUCLEOTIDE SEQUENCE [LARGE SCALE GENOMIC DNA]</scope>
    <source>
        <strain evidence="2 3">SBR_G</strain>
    </source>
</reference>
<evidence type="ECO:0000313" key="3">
    <source>
        <dbReference type="Proteomes" id="UP000760480"/>
    </source>
</evidence>
<feature type="region of interest" description="Disordered" evidence="1">
    <location>
        <begin position="141"/>
        <end position="173"/>
    </location>
</feature>
<dbReference type="RefSeq" id="WP_169250392.1">
    <property type="nucleotide sequence ID" value="NZ_SPMZ01000076.1"/>
</dbReference>
<dbReference type="EMBL" id="SPMZ01000076">
    <property type="protein sequence ID" value="NMQ21125.1"/>
    <property type="molecule type" value="Genomic_DNA"/>
</dbReference>
<evidence type="ECO:0000256" key="1">
    <source>
        <dbReference type="SAM" id="MobiDB-lite"/>
    </source>
</evidence>
<gene>
    <name evidence="2" type="ORF">E4P82_19160</name>
</gene>
<proteinExistence type="predicted"/>
<protein>
    <submittedName>
        <fullName evidence="2">Uncharacterized protein</fullName>
    </submittedName>
</protein>
<keyword evidence="3" id="KW-1185">Reference proteome</keyword>
<comment type="caution">
    <text evidence="2">The sequence shown here is derived from an EMBL/GenBank/DDBJ whole genome shotgun (WGS) entry which is preliminary data.</text>
</comment>
<dbReference type="Proteomes" id="UP000760480">
    <property type="component" value="Unassembled WGS sequence"/>
</dbReference>
<sequence length="173" mass="19383">MRVKPAPADSCTVDPADTPATAPECSRNPHRLDREPQRIAYDLWCLQENRRIARQPLASLDGLIHTLRARNPWLEVSDIERGTALFLAWTLTEVTRSCAARHRYVFEVPRLRPQTVVARAPCPATDSSPVSNDCTVRGFARYNGKNDRTPDPGDSNATRGLSAPEKQKQRPQN</sequence>